<comment type="caution">
    <text evidence="8">The sequence shown here is derived from an EMBL/GenBank/DDBJ whole genome shotgun (WGS) entry which is preliminary data.</text>
</comment>
<dbReference type="UniPathway" id="UPA00569"/>
<dbReference type="EMBL" id="BARU01033776">
    <property type="protein sequence ID" value="GAH71308.1"/>
    <property type="molecule type" value="Genomic_DNA"/>
</dbReference>
<feature type="non-terminal residue" evidence="8">
    <location>
        <position position="242"/>
    </location>
</feature>
<comment type="function">
    <text evidence="1">LuxC is the fatty acid reductase enzyme responsible for synthesis of the aldehyde substrate for the luminescent reaction catalyzed by luciferase.</text>
</comment>
<dbReference type="Pfam" id="PF05893">
    <property type="entry name" value="LuxC"/>
    <property type="match status" value="1"/>
</dbReference>
<dbReference type="Gene3D" id="3.40.605.10">
    <property type="entry name" value="Aldehyde Dehydrogenase, Chain A, domain 1"/>
    <property type="match status" value="1"/>
</dbReference>
<protein>
    <recommendedName>
        <fullName evidence="4">long-chain-fatty-acyl-CoA reductase</fullName>
        <ecNumber evidence="4">1.2.1.50</ecNumber>
    </recommendedName>
</protein>
<keyword evidence="6" id="KW-0455">Luminescence</keyword>
<dbReference type="GO" id="GO:0003995">
    <property type="term" value="F:acyl-CoA dehydrogenase activity"/>
    <property type="evidence" value="ECO:0007669"/>
    <property type="project" value="InterPro"/>
</dbReference>
<evidence type="ECO:0000256" key="6">
    <source>
        <dbReference type="ARBA" id="ARBA00023223"/>
    </source>
</evidence>
<dbReference type="GO" id="GO:0008218">
    <property type="term" value="P:bioluminescence"/>
    <property type="evidence" value="ECO:0007669"/>
    <property type="project" value="UniProtKB-KW"/>
</dbReference>
<dbReference type="AlphaFoldDB" id="X1JND5"/>
<evidence type="ECO:0000256" key="1">
    <source>
        <dbReference type="ARBA" id="ARBA00003277"/>
    </source>
</evidence>
<proteinExistence type="inferred from homology"/>
<comment type="pathway">
    <text evidence="2">Lipid metabolism; fatty acid reduction for biolumincescence.</text>
</comment>
<comment type="similarity">
    <text evidence="3">Belongs to the LuxC family.</text>
</comment>
<dbReference type="InterPro" id="IPR008670">
    <property type="entry name" value="CoA_reduct_LuxC"/>
</dbReference>
<evidence type="ECO:0000313" key="8">
    <source>
        <dbReference type="EMBL" id="GAH71308.1"/>
    </source>
</evidence>
<comment type="catalytic activity">
    <reaction evidence="7">
        <text>a long-chain fatty aldehyde + NADP(+) + CoA = a long-chain fatty acyl-CoA + NADPH + H(+)</text>
        <dbReference type="Rhea" id="RHEA:15437"/>
        <dbReference type="ChEBI" id="CHEBI:15378"/>
        <dbReference type="ChEBI" id="CHEBI:17176"/>
        <dbReference type="ChEBI" id="CHEBI:57287"/>
        <dbReference type="ChEBI" id="CHEBI:57783"/>
        <dbReference type="ChEBI" id="CHEBI:58349"/>
        <dbReference type="ChEBI" id="CHEBI:83139"/>
        <dbReference type="EC" id="1.2.1.50"/>
    </reaction>
</comment>
<dbReference type="InterPro" id="IPR016161">
    <property type="entry name" value="Ald_DH/histidinol_DH"/>
</dbReference>
<evidence type="ECO:0000256" key="2">
    <source>
        <dbReference type="ARBA" id="ARBA00004908"/>
    </source>
</evidence>
<organism evidence="8">
    <name type="scientific">marine sediment metagenome</name>
    <dbReference type="NCBI Taxonomy" id="412755"/>
    <lineage>
        <taxon>unclassified sequences</taxon>
        <taxon>metagenomes</taxon>
        <taxon>ecological metagenomes</taxon>
    </lineage>
</organism>
<evidence type="ECO:0000256" key="4">
    <source>
        <dbReference type="ARBA" id="ARBA00013020"/>
    </source>
</evidence>
<name>X1JND5_9ZZZZ</name>
<evidence type="ECO:0000256" key="7">
    <source>
        <dbReference type="ARBA" id="ARBA00049412"/>
    </source>
</evidence>
<dbReference type="GO" id="GO:0050062">
    <property type="term" value="F:long-chain-fatty-acyl-CoA reductase activity"/>
    <property type="evidence" value="ECO:0007669"/>
    <property type="project" value="UniProtKB-EC"/>
</dbReference>
<accession>X1JND5</accession>
<reference evidence="8" key="1">
    <citation type="journal article" date="2014" name="Front. Microbiol.">
        <title>High frequency of phylogenetically diverse reductive dehalogenase-homologous genes in deep subseafloor sedimentary metagenomes.</title>
        <authorList>
            <person name="Kawai M."/>
            <person name="Futagami T."/>
            <person name="Toyoda A."/>
            <person name="Takaki Y."/>
            <person name="Nishi S."/>
            <person name="Hori S."/>
            <person name="Arai W."/>
            <person name="Tsubouchi T."/>
            <person name="Morono Y."/>
            <person name="Uchiyama I."/>
            <person name="Ito T."/>
            <person name="Fujiyama A."/>
            <person name="Inagaki F."/>
            <person name="Takami H."/>
        </authorList>
    </citation>
    <scope>NUCLEOTIDE SEQUENCE</scope>
    <source>
        <strain evidence="8">Expedition CK06-06</strain>
    </source>
</reference>
<keyword evidence="5" id="KW-0521">NADP</keyword>
<dbReference type="InterPro" id="IPR016162">
    <property type="entry name" value="Ald_DH_N"/>
</dbReference>
<evidence type="ECO:0000256" key="3">
    <source>
        <dbReference type="ARBA" id="ARBA00010915"/>
    </source>
</evidence>
<dbReference type="EC" id="1.2.1.50" evidence="4"/>
<dbReference type="SUPFAM" id="SSF53720">
    <property type="entry name" value="ALDH-like"/>
    <property type="match status" value="1"/>
</dbReference>
<evidence type="ECO:0000256" key="5">
    <source>
        <dbReference type="ARBA" id="ARBA00022857"/>
    </source>
</evidence>
<sequence length="242" mass="26618">MATSLGALPLLRNGEEYLSQNKKSLFGIHGEKLLDVAIAPEIHVQMALPINKGAGFTLLQNMSIDDIIDIFVEAGKIFVNNMVINGISTSIDEWAELITRSTGMPITYTQNALNIVPQLFRKRALQRILRANSPTGNIQIYDEFVDVRGNTRFSWSPRGKNVGIALPGNHPSVSLLGALIPLFKMPAILRASSSEPFTSFRLCKALWDAGLPPESLFHFVTDRSIVDTIVRNSDLGIVFGNN</sequence>
<gene>
    <name evidence="8" type="ORF">S03H2_53094</name>
</gene>